<protein>
    <submittedName>
        <fullName evidence="3">Uncharacterized protein LOC100373259 isoform X1</fullName>
    </submittedName>
</protein>
<sequence length="172" mass="19322">MMNKTILVAVFVMVVVAVKQSYGAPIRKRNLSDSQLATLLNNLASGMGHDAMRQQLLEFIQQHNLSVSITPHTKGKRTMTDALNSQLMSQSMSKLQGQALIEMLQKLQRKYGDFTIRTPGKRVTADAFMNEAMRNQYLRDQGAAFREALLALQARQGDFKVGKKSENDVEFD</sequence>
<evidence type="ECO:0000256" key="1">
    <source>
        <dbReference type="SAM" id="SignalP"/>
    </source>
</evidence>
<feature type="signal peptide" evidence="1">
    <location>
        <begin position="1"/>
        <end position="23"/>
    </location>
</feature>
<feature type="chain" id="PRO_5045784093" evidence="1">
    <location>
        <begin position="24"/>
        <end position="172"/>
    </location>
</feature>
<organism evidence="2 3">
    <name type="scientific">Saccoglossus kowalevskii</name>
    <name type="common">Acorn worm</name>
    <dbReference type="NCBI Taxonomy" id="10224"/>
    <lineage>
        <taxon>Eukaryota</taxon>
        <taxon>Metazoa</taxon>
        <taxon>Hemichordata</taxon>
        <taxon>Enteropneusta</taxon>
        <taxon>Harrimaniidae</taxon>
        <taxon>Saccoglossus</taxon>
    </lineage>
</organism>
<accession>A0ABM0M4U7</accession>
<proteinExistence type="predicted"/>
<dbReference type="GeneID" id="100373259"/>
<name>A0ABM0M4U7_SACKO</name>
<evidence type="ECO:0000313" key="2">
    <source>
        <dbReference type="Proteomes" id="UP000694865"/>
    </source>
</evidence>
<evidence type="ECO:0000313" key="3">
    <source>
        <dbReference type="RefSeq" id="XP_006815038.1"/>
    </source>
</evidence>
<keyword evidence="2" id="KW-1185">Reference proteome</keyword>
<dbReference type="Proteomes" id="UP000694865">
    <property type="component" value="Unplaced"/>
</dbReference>
<keyword evidence="1" id="KW-0732">Signal</keyword>
<reference evidence="3" key="1">
    <citation type="submission" date="2025-08" db="UniProtKB">
        <authorList>
            <consortium name="RefSeq"/>
        </authorList>
    </citation>
    <scope>IDENTIFICATION</scope>
    <source>
        <tissue evidence="3">Testes</tissue>
    </source>
</reference>
<gene>
    <name evidence="3" type="primary">LOC100373259</name>
</gene>
<dbReference type="RefSeq" id="XP_006815038.1">
    <property type="nucleotide sequence ID" value="XM_006814975.1"/>
</dbReference>